<accession>A0A0U2QCF9</accession>
<reference evidence="1" key="1">
    <citation type="submission" date="2016-01" db="EMBL/GenBank/DDBJ databases">
        <title>Complete genome of Planococcus rifietoensis type strain M8.</title>
        <authorList>
            <person name="See-Too W.S."/>
        </authorList>
    </citation>
    <scope>NUCLEOTIDE SEQUENCE [LARGE SCALE GENOMIC DNA]</scope>
    <source>
        <strain evidence="1">M8</strain>
    </source>
</reference>
<dbReference type="KEGG" id="prt:AUC31_17570"/>
<dbReference type="Proteomes" id="UP000067683">
    <property type="component" value="Chromosome"/>
</dbReference>
<evidence type="ECO:0000313" key="1">
    <source>
        <dbReference type="EMBL" id="ALS76918.1"/>
    </source>
</evidence>
<dbReference type="EMBL" id="CP013659">
    <property type="protein sequence ID" value="ALS76918.1"/>
    <property type="molecule type" value="Genomic_DNA"/>
</dbReference>
<dbReference type="AlphaFoldDB" id="A0A0U2QCF9"/>
<sequence>MSEVENQEYYLEQLHDQVSFLIDACHSYDRGNFKQAKIISSLIRTIVKDPASNGRKSRTTSLLTHIGKKPSIKMYNTGFEAKNARINFNLVGIATVPTSKKFFKKRFNHIYLPLLDESQIVDVKWLSFEEWWNSNIFVYDSRDLTNIFTRKRIVLTMAEQDGGSHVDSHEDIDKEYLDLATAAKIYITNVDCEGNESPFVNMHYALVRQIGHELLISLMQEFKFPLSYKPTNKINLRGVPKHKIKQPGILVAGKKIESTRTANPIKGVEKVSFKNPFYKPPLQQ</sequence>
<proteinExistence type="predicted"/>
<dbReference type="RefSeq" id="WP_058380441.1">
    <property type="nucleotide sequence ID" value="NZ_CP013659.2"/>
</dbReference>
<evidence type="ECO:0000313" key="2">
    <source>
        <dbReference type="Proteomes" id="UP000067683"/>
    </source>
</evidence>
<protein>
    <submittedName>
        <fullName evidence="1">Uncharacterized protein</fullName>
    </submittedName>
</protein>
<name>A0A0U2QCF9_9BACL</name>
<organism evidence="1 2">
    <name type="scientific">Planococcus rifietoensis</name>
    <dbReference type="NCBI Taxonomy" id="200991"/>
    <lineage>
        <taxon>Bacteria</taxon>
        <taxon>Bacillati</taxon>
        <taxon>Bacillota</taxon>
        <taxon>Bacilli</taxon>
        <taxon>Bacillales</taxon>
        <taxon>Caryophanaceae</taxon>
        <taxon>Planococcus</taxon>
    </lineage>
</organism>
<keyword evidence="2" id="KW-1185">Reference proteome</keyword>
<gene>
    <name evidence="1" type="ORF">AUC31_17570</name>
</gene>
<dbReference type="OrthoDB" id="1551235at2"/>